<dbReference type="AlphaFoldDB" id="A0AAN1MNE3"/>
<accession>A0AAN1MNE3</accession>
<organism evidence="2 3">
    <name type="scientific">Paraburkholderia hospita</name>
    <dbReference type="NCBI Taxonomy" id="169430"/>
    <lineage>
        <taxon>Bacteria</taxon>
        <taxon>Pseudomonadati</taxon>
        <taxon>Pseudomonadota</taxon>
        <taxon>Betaproteobacteria</taxon>
        <taxon>Burkholderiales</taxon>
        <taxon>Burkholderiaceae</taxon>
        <taxon>Paraburkholderia</taxon>
    </lineage>
</organism>
<feature type="transmembrane region" description="Helical" evidence="1">
    <location>
        <begin position="57"/>
        <end position="77"/>
    </location>
</feature>
<gene>
    <name evidence="2" type="ORF">C2L64_33645</name>
</gene>
<dbReference type="KEGG" id="phs:C2L64_33645"/>
<dbReference type="EMBL" id="CP026107">
    <property type="protein sequence ID" value="AUT73331.1"/>
    <property type="molecule type" value="Genomic_DNA"/>
</dbReference>
<feature type="transmembrane region" description="Helical" evidence="1">
    <location>
        <begin position="27"/>
        <end position="51"/>
    </location>
</feature>
<name>A0AAN1MNE3_9BURK</name>
<keyword evidence="1" id="KW-0812">Transmembrane</keyword>
<keyword evidence="1" id="KW-1133">Transmembrane helix</keyword>
<protein>
    <submittedName>
        <fullName evidence="2">Uncharacterized protein</fullName>
    </submittedName>
</protein>
<dbReference type="Proteomes" id="UP000236649">
    <property type="component" value="Chromosome 3"/>
</dbReference>
<sequence length="144" mass="16246">MALTQEEHPMRIQPTRSRHRRAPRTRALVKIIVLVVLVNQILTASFAFLAHENHPDIAFGLTTLFSFLLCAILSTWIRSDAKHAWLHARDAGFLSSALIRGGRTVWIRQHCPRRWLVVLHIELEGGLAASETEPARAAQTGRET</sequence>
<evidence type="ECO:0000313" key="2">
    <source>
        <dbReference type="EMBL" id="AUT73331.1"/>
    </source>
</evidence>
<keyword evidence="1" id="KW-0472">Membrane</keyword>
<reference evidence="2 3" key="1">
    <citation type="submission" date="2018-01" db="EMBL/GenBank/DDBJ databases">
        <title>Species boundaries and ecological features among Paraburkholderia terrae DSMZ17804T, P. hospita DSMZ17164T and P. caribensis DSMZ13236T.</title>
        <authorList>
            <person name="Pratama A.A."/>
        </authorList>
    </citation>
    <scope>NUCLEOTIDE SEQUENCE [LARGE SCALE GENOMIC DNA]</scope>
    <source>
        <strain evidence="2 3">DSM 17164</strain>
    </source>
</reference>
<proteinExistence type="predicted"/>
<evidence type="ECO:0000313" key="3">
    <source>
        <dbReference type="Proteomes" id="UP000236649"/>
    </source>
</evidence>
<evidence type="ECO:0000256" key="1">
    <source>
        <dbReference type="SAM" id="Phobius"/>
    </source>
</evidence>